<dbReference type="KEGG" id="rid:RIdsm_03503"/>
<keyword evidence="1" id="KW-1133">Transmembrane helix</keyword>
<dbReference type="EMBL" id="LAXI01000008">
    <property type="protein sequence ID" value="KRS17284.1"/>
    <property type="molecule type" value="Genomic_DNA"/>
</dbReference>
<evidence type="ECO:0000256" key="1">
    <source>
        <dbReference type="SAM" id="Phobius"/>
    </source>
</evidence>
<organism evidence="2 4">
    <name type="scientific">Roseovarius indicus</name>
    <dbReference type="NCBI Taxonomy" id="540747"/>
    <lineage>
        <taxon>Bacteria</taxon>
        <taxon>Pseudomonadati</taxon>
        <taxon>Pseudomonadota</taxon>
        <taxon>Alphaproteobacteria</taxon>
        <taxon>Rhodobacterales</taxon>
        <taxon>Roseobacteraceae</taxon>
        <taxon>Roseovarius</taxon>
    </lineage>
</organism>
<dbReference type="RefSeq" id="WP_057816877.1">
    <property type="nucleotide sequence ID" value="NZ_CP031598.1"/>
</dbReference>
<keyword evidence="1" id="KW-0472">Membrane</keyword>
<evidence type="ECO:0000313" key="4">
    <source>
        <dbReference type="Proteomes" id="UP000051401"/>
    </source>
</evidence>
<dbReference type="Proteomes" id="UP000051401">
    <property type="component" value="Unassembled WGS sequence"/>
</dbReference>
<proteinExistence type="predicted"/>
<feature type="transmembrane region" description="Helical" evidence="1">
    <location>
        <begin position="92"/>
        <end position="112"/>
    </location>
</feature>
<dbReference type="InterPro" id="IPR018692">
    <property type="entry name" value="DUF2189"/>
</dbReference>
<keyword evidence="1" id="KW-0812">Transmembrane</keyword>
<sequence>MVKTIGNPLTWLAQGASGTGRAMGSAAEALGSELTEIPETNILTTADIRAALRAGFADFSRFRSDVMFLVLIYPAIGLALSVMAFHEALLPMIFPMAAGFLLLGPVAAIGLYQMSRKAETQDNVHWGTALTVLQARNIGPVLAMALYLLAIFAVWMLTALQIYGWTLGPEPPASASAFLTAVFTTTAGWTMIVIGMAVGFVFAALVLVISLISLPMLIDKHTGVPIAVATSLQVARENPVTVGLWGALVAALMVIGTIPFFLGLIVVLPVLGHATWYLYRAAVPADT</sequence>
<dbReference type="AlphaFoldDB" id="A0A0T5P8B1"/>
<accession>A0A0T5P8B1</accession>
<feature type="transmembrane region" description="Helical" evidence="1">
    <location>
        <begin position="200"/>
        <end position="218"/>
    </location>
</feature>
<feature type="transmembrane region" description="Helical" evidence="1">
    <location>
        <begin position="175"/>
        <end position="193"/>
    </location>
</feature>
<evidence type="ECO:0000313" key="2">
    <source>
        <dbReference type="EMBL" id="KRS17284.1"/>
    </source>
</evidence>
<dbReference type="Pfam" id="PF09955">
    <property type="entry name" value="DUF2189"/>
    <property type="match status" value="1"/>
</dbReference>
<evidence type="ECO:0000313" key="3">
    <source>
        <dbReference type="EMBL" id="QEW27685.1"/>
    </source>
</evidence>
<dbReference type="PATRIC" id="fig|540747.5.peg.5990"/>
<feature type="transmembrane region" description="Helical" evidence="1">
    <location>
        <begin position="141"/>
        <end position="163"/>
    </location>
</feature>
<keyword evidence="4" id="KW-1185">Reference proteome</keyword>
<reference evidence="3 5" key="2">
    <citation type="submission" date="2018-08" db="EMBL/GenBank/DDBJ databases">
        <title>Genetic Globetrotter - A new plasmid hitch-hiking vast phylogenetic and geographic distances.</title>
        <authorList>
            <person name="Vollmers J."/>
            <person name="Petersen J."/>
        </authorList>
    </citation>
    <scope>NUCLEOTIDE SEQUENCE [LARGE SCALE GENOMIC DNA]</scope>
    <source>
        <strain evidence="3 5">DSM 26383</strain>
    </source>
</reference>
<feature type="transmembrane region" description="Helical" evidence="1">
    <location>
        <begin position="244"/>
        <end position="271"/>
    </location>
</feature>
<feature type="transmembrane region" description="Helical" evidence="1">
    <location>
        <begin position="66"/>
        <end position="86"/>
    </location>
</feature>
<dbReference type="STRING" id="540747.SAMN04488031_10893"/>
<gene>
    <name evidence="3" type="ORF">RIdsm_03503</name>
    <name evidence="2" type="ORF">XM52_14610</name>
</gene>
<dbReference type="EMBL" id="CP031598">
    <property type="protein sequence ID" value="QEW27685.1"/>
    <property type="molecule type" value="Genomic_DNA"/>
</dbReference>
<evidence type="ECO:0000313" key="5">
    <source>
        <dbReference type="Proteomes" id="UP000325785"/>
    </source>
</evidence>
<dbReference type="Proteomes" id="UP000325785">
    <property type="component" value="Chromosome"/>
</dbReference>
<dbReference type="OrthoDB" id="9809543at2"/>
<name>A0A0T5P8B1_9RHOB</name>
<reference evidence="2 4" key="1">
    <citation type="submission" date="2015-04" db="EMBL/GenBank/DDBJ databases">
        <title>The draft genome sequence of Roseovarius indicus B108T.</title>
        <authorList>
            <person name="Li G."/>
            <person name="Lai Q."/>
            <person name="Shao Z."/>
            <person name="Yan P."/>
        </authorList>
    </citation>
    <scope>NUCLEOTIDE SEQUENCE [LARGE SCALE GENOMIC DNA]</scope>
    <source>
        <strain evidence="2 4">B108</strain>
    </source>
</reference>
<protein>
    <submittedName>
        <fullName evidence="2">Cytochrome C oxidase subunit I</fullName>
    </submittedName>
    <submittedName>
        <fullName evidence="3">Putative integral membrane protein</fullName>
    </submittedName>
</protein>